<organism evidence="1 2">
    <name type="scientific">Microbispora cellulosiformans</name>
    <dbReference type="NCBI Taxonomy" id="2614688"/>
    <lineage>
        <taxon>Bacteria</taxon>
        <taxon>Bacillati</taxon>
        <taxon>Actinomycetota</taxon>
        <taxon>Actinomycetes</taxon>
        <taxon>Streptosporangiales</taxon>
        <taxon>Streptosporangiaceae</taxon>
        <taxon>Microbispora</taxon>
    </lineage>
</organism>
<protein>
    <submittedName>
        <fullName evidence="1">Uncharacterized protein</fullName>
    </submittedName>
</protein>
<gene>
    <name evidence="1" type="ORF">F5972_08715</name>
</gene>
<dbReference type="EMBL" id="VYTZ01000003">
    <property type="protein sequence ID" value="KAA9379722.1"/>
    <property type="molecule type" value="Genomic_DNA"/>
</dbReference>
<sequence length="130" mass="15148">MAKRAEELRNLQTRKPEQVRTYARFFEEHLTDLITESTWRRSELTARIHALLKEAQRQGVDKGHDKWVRARLCTVGLVTCAMGLRMARMGLRTLYPNLEQYAGVAIDGLRDKKYGTDWRKKAARNEAMEV</sequence>
<dbReference type="RefSeq" id="WP_150932911.1">
    <property type="nucleotide sequence ID" value="NZ_VYTZ01000003.1"/>
</dbReference>
<reference evidence="1 2" key="1">
    <citation type="submission" date="2019-09" db="EMBL/GenBank/DDBJ databases">
        <title>Screening of Novel Bioactive Compounds from Soil-Associated.</title>
        <authorList>
            <person name="Gong X."/>
        </authorList>
    </citation>
    <scope>NUCLEOTIDE SEQUENCE [LARGE SCALE GENOMIC DNA]</scope>
    <source>
        <strain evidence="1 2">Gxj-6</strain>
    </source>
</reference>
<dbReference type="AlphaFoldDB" id="A0A5J5K5H1"/>
<comment type="caution">
    <text evidence="1">The sequence shown here is derived from an EMBL/GenBank/DDBJ whole genome shotgun (WGS) entry which is preliminary data.</text>
</comment>
<accession>A0A5J5K5H1</accession>
<proteinExistence type="predicted"/>
<name>A0A5J5K5H1_9ACTN</name>
<evidence type="ECO:0000313" key="2">
    <source>
        <dbReference type="Proteomes" id="UP000327011"/>
    </source>
</evidence>
<dbReference type="Proteomes" id="UP000327011">
    <property type="component" value="Unassembled WGS sequence"/>
</dbReference>
<evidence type="ECO:0000313" key="1">
    <source>
        <dbReference type="EMBL" id="KAA9379722.1"/>
    </source>
</evidence>
<keyword evidence="2" id="KW-1185">Reference proteome</keyword>